<gene>
    <name evidence="2" type="ORF">CAMGR0001_2469</name>
</gene>
<accession>C8PEB4</accession>
<sequence>MKRVFLAFALWLGLCGAAFAMQDTEPSEAQGQNSTGVKILSDGFYKMSAEEYGKAKVSCDASHYYIGCDKIYSPRISQFIKECDFGNGKYSTCEKLLETLNTKCFEKNGRENFEACDLAGEILIKTSRIPLGLERLVRGCEVGQIINSCFLCALTYLHYSFDIDEVIKYATMTRDLAHDKEHFNKIIKKLQDCKADKECNPAKLEFQ</sequence>
<evidence type="ECO:0008006" key="4">
    <source>
        <dbReference type="Google" id="ProtNLM"/>
    </source>
</evidence>
<evidence type="ECO:0000313" key="3">
    <source>
        <dbReference type="Proteomes" id="UP000005709"/>
    </source>
</evidence>
<organism evidence="2 3">
    <name type="scientific">Campylobacter gracilis RM3268</name>
    <dbReference type="NCBI Taxonomy" id="553220"/>
    <lineage>
        <taxon>Bacteria</taxon>
        <taxon>Pseudomonadati</taxon>
        <taxon>Campylobacterota</taxon>
        <taxon>Epsilonproteobacteria</taxon>
        <taxon>Campylobacterales</taxon>
        <taxon>Campylobacteraceae</taxon>
        <taxon>Campylobacter</taxon>
    </lineage>
</organism>
<reference evidence="2 3" key="1">
    <citation type="submission" date="2009-07" db="EMBL/GenBank/DDBJ databases">
        <authorList>
            <person name="Madupu R."/>
            <person name="Sebastian Y."/>
            <person name="Durkin A.S."/>
            <person name="Torralba M."/>
            <person name="Methe B."/>
            <person name="Sutton G.G."/>
            <person name="Strausberg R.L."/>
            <person name="Nelson K.E."/>
        </authorList>
    </citation>
    <scope>NUCLEOTIDE SEQUENCE [LARGE SCALE GENOMIC DNA]</scope>
    <source>
        <strain evidence="2 3">RM3268</strain>
    </source>
</reference>
<keyword evidence="1" id="KW-0732">Signal</keyword>
<name>C8PEB4_9BACT</name>
<protein>
    <recommendedName>
        <fullName evidence="4">Beta-lactamase</fullName>
    </recommendedName>
</protein>
<evidence type="ECO:0000313" key="2">
    <source>
        <dbReference type="EMBL" id="EEV18987.1"/>
    </source>
</evidence>
<dbReference type="AlphaFoldDB" id="C8PEB4"/>
<proteinExistence type="predicted"/>
<dbReference type="EMBL" id="ACYG01000005">
    <property type="protein sequence ID" value="EEV18987.1"/>
    <property type="molecule type" value="Genomic_DNA"/>
</dbReference>
<evidence type="ECO:0000256" key="1">
    <source>
        <dbReference type="SAM" id="SignalP"/>
    </source>
</evidence>
<keyword evidence="3" id="KW-1185">Reference proteome</keyword>
<dbReference type="Proteomes" id="UP000005709">
    <property type="component" value="Unassembled WGS sequence"/>
</dbReference>
<feature type="chain" id="PRO_5002990636" description="Beta-lactamase" evidence="1">
    <location>
        <begin position="21"/>
        <end position="207"/>
    </location>
</feature>
<feature type="signal peptide" evidence="1">
    <location>
        <begin position="1"/>
        <end position="20"/>
    </location>
</feature>
<comment type="caution">
    <text evidence="2">The sequence shown here is derived from an EMBL/GenBank/DDBJ whole genome shotgun (WGS) entry which is preliminary data.</text>
</comment>
<dbReference type="RefSeq" id="WP_005869290.1">
    <property type="nucleotide sequence ID" value="NZ_ACYG01000005.1"/>
</dbReference>